<organism evidence="7 8">
    <name type="scientific">Virgibacillus salinus</name>
    <dbReference type="NCBI Taxonomy" id="553311"/>
    <lineage>
        <taxon>Bacteria</taxon>
        <taxon>Bacillati</taxon>
        <taxon>Bacillota</taxon>
        <taxon>Bacilli</taxon>
        <taxon>Bacillales</taxon>
        <taxon>Bacillaceae</taxon>
        <taxon>Virgibacillus</taxon>
    </lineage>
</organism>
<evidence type="ECO:0000256" key="3">
    <source>
        <dbReference type="ARBA" id="ARBA00022989"/>
    </source>
</evidence>
<dbReference type="InterPro" id="IPR010652">
    <property type="entry name" value="DUF1232"/>
</dbReference>
<dbReference type="RefSeq" id="WP_092494189.1">
    <property type="nucleotide sequence ID" value="NZ_FNKD01000004.1"/>
</dbReference>
<feature type="transmembrane region" description="Helical" evidence="5">
    <location>
        <begin position="32"/>
        <end position="50"/>
    </location>
</feature>
<comment type="subcellular location">
    <subcellularLocation>
        <location evidence="1">Endomembrane system</location>
        <topology evidence="1">Multi-pass membrane protein</topology>
    </subcellularLocation>
</comment>
<evidence type="ECO:0000259" key="6">
    <source>
        <dbReference type="Pfam" id="PF06803"/>
    </source>
</evidence>
<accession>A0A1H1FXK9</accession>
<reference evidence="7 8" key="1">
    <citation type="submission" date="2016-10" db="EMBL/GenBank/DDBJ databases">
        <authorList>
            <person name="de Groot N.N."/>
        </authorList>
    </citation>
    <scope>NUCLEOTIDE SEQUENCE [LARGE SCALE GENOMIC DNA]</scope>
    <source>
        <strain evidence="7 8">CGMCC 1.10449</strain>
    </source>
</reference>
<evidence type="ECO:0000256" key="1">
    <source>
        <dbReference type="ARBA" id="ARBA00004127"/>
    </source>
</evidence>
<evidence type="ECO:0000313" key="7">
    <source>
        <dbReference type="EMBL" id="SDR05509.1"/>
    </source>
</evidence>
<evidence type="ECO:0000256" key="2">
    <source>
        <dbReference type="ARBA" id="ARBA00022692"/>
    </source>
</evidence>
<keyword evidence="2 5" id="KW-0812">Transmembrane</keyword>
<dbReference type="STRING" id="553311.SAMN05216231_3466"/>
<sequence length="92" mass="10982">MRIYLKRIRFLFKFHKSIPFLKDFFISKEIKPITKLIYALLIISYIAIPFDIIPDFLFIFGIVDDITIAIFLLERMVNSAPQSLKEKHELFD</sequence>
<dbReference type="AlphaFoldDB" id="A0A1H1FXK9"/>
<proteinExistence type="predicted"/>
<keyword evidence="3 5" id="KW-1133">Transmembrane helix</keyword>
<evidence type="ECO:0000256" key="5">
    <source>
        <dbReference type="SAM" id="Phobius"/>
    </source>
</evidence>
<dbReference type="GO" id="GO:0012505">
    <property type="term" value="C:endomembrane system"/>
    <property type="evidence" value="ECO:0007669"/>
    <property type="project" value="UniProtKB-SubCell"/>
</dbReference>
<protein>
    <recommendedName>
        <fullName evidence="6">DUF1232 domain-containing protein</fullName>
    </recommendedName>
</protein>
<name>A0A1H1FXK9_9BACI</name>
<keyword evidence="4 5" id="KW-0472">Membrane</keyword>
<keyword evidence="8" id="KW-1185">Reference proteome</keyword>
<feature type="domain" description="DUF1232" evidence="6">
    <location>
        <begin position="38"/>
        <end position="70"/>
    </location>
</feature>
<dbReference type="Pfam" id="PF06803">
    <property type="entry name" value="DUF1232"/>
    <property type="match status" value="1"/>
</dbReference>
<gene>
    <name evidence="7" type="ORF">SAMN05216231_3466</name>
</gene>
<evidence type="ECO:0000313" key="8">
    <source>
        <dbReference type="Proteomes" id="UP000199444"/>
    </source>
</evidence>
<dbReference type="EMBL" id="FNKD01000004">
    <property type="protein sequence ID" value="SDR05509.1"/>
    <property type="molecule type" value="Genomic_DNA"/>
</dbReference>
<dbReference type="Proteomes" id="UP000199444">
    <property type="component" value="Unassembled WGS sequence"/>
</dbReference>
<evidence type="ECO:0000256" key="4">
    <source>
        <dbReference type="ARBA" id="ARBA00023136"/>
    </source>
</evidence>